<sequence length="343" mass="38581">MIKLLIRYINLMVATILVLVLLSFLLPFFFPGDLLTNISGITPQSEQQRIALEQAFKLDQSIFQQFFLYIENLLSGNWGVSSVTQLNLTDEIMLALPATLELVMYSLIVATFIGIPIGFLSGLKHHNPIDFSVVTFSIVGYSFPVFWLALIFIITFCLQLQWLPISGRIDLLFEVQHQTGFILIDIFLSDIGDTKAAYIDAIRHAILPTIAVATITTALFIRFSRRSVIDVMQKDYIIAAKSRGFTQSQIFLKHGFKNALIPILPLLALQLSTLITNVMIIETIFSWPGIGNLLIQAIYQQDYPAIRVGMLVVALIVLVLTISLEYVSRAFDKTKDDKERAAF</sequence>
<feature type="domain" description="ABC transmembrane type-1" evidence="9">
    <location>
        <begin position="96"/>
        <end position="324"/>
    </location>
</feature>
<comment type="similarity">
    <text evidence="7">Belongs to the binding-protein-dependent transport system permease family. OppBC subfamily.</text>
</comment>
<feature type="transmembrane region" description="Helical" evidence="8">
    <location>
        <begin position="305"/>
        <end position="327"/>
    </location>
</feature>
<accession>A0ABU2ZML9</accession>
<dbReference type="Proteomes" id="UP001253545">
    <property type="component" value="Unassembled WGS sequence"/>
</dbReference>
<organism evidence="10 11">
    <name type="scientific">Glaciecola petra</name>
    <dbReference type="NCBI Taxonomy" id="3075602"/>
    <lineage>
        <taxon>Bacteria</taxon>
        <taxon>Pseudomonadati</taxon>
        <taxon>Pseudomonadota</taxon>
        <taxon>Gammaproteobacteria</taxon>
        <taxon>Alteromonadales</taxon>
        <taxon>Alteromonadaceae</taxon>
        <taxon>Glaciecola</taxon>
    </lineage>
</organism>
<evidence type="ECO:0000256" key="5">
    <source>
        <dbReference type="ARBA" id="ARBA00022989"/>
    </source>
</evidence>
<dbReference type="InterPro" id="IPR000515">
    <property type="entry name" value="MetI-like"/>
</dbReference>
<evidence type="ECO:0000256" key="3">
    <source>
        <dbReference type="ARBA" id="ARBA00022475"/>
    </source>
</evidence>
<dbReference type="Gene3D" id="1.10.3720.10">
    <property type="entry name" value="MetI-like"/>
    <property type="match status" value="1"/>
</dbReference>
<dbReference type="RefSeq" id="WP_311367358.1">
    <property type="nucleotide sequence ID" value="NZ_JAVRHX010000001.1"/>
</dbReference>
<dbReference type="EMBL" id="JAVRHX010000001">
    <property type="protein sequence ID" value="MDT0593863.1"/>
    <property type="molecule type" value="Genomic_DNA"/>
</dbReference>
<evidence type="ECO:0000256" key="4">
    <source>
        <dbReference type="ARBA" id="ARBA00022692"/>
    </source>
</evidence>
<evidence type="ECO:0000259" key="9">
    <source>
        <dbReference type="PROSITE" id="PS50928"/>
    </source>
</evidence>
<feature type="transmembrane region" description="Helical" evidence="8">
    <location>
        <begin position="205"/>
        <end position="224"/>
    </location>
</feature>
<reference evidence="10 11" key="1">
    <citation type="submission" date="2023-09" db="EMBL/GenBank/DDBJ databases">
        <authorList>
            <person name="Rey-Velasco X."/>
        </authorList>
    </citation>
    <scope>NUCLEOTIDE SEQUENCE [LARGE SCALE GENOMIC DNA]</scope>
    <source>
        <strain evidence="10 11">P117</strain>
    </source>
</reference>
<keyword evidence="11" id="KW-1185">Reference proteome</keyword>
<evidence type="ECO:0000313" key="10">
    <source>
        <dbReference type="EMBL" id="MDT0593863.1"/>
    </source>
</evidence>
<dbReference type="InterPro" id="IPR035906">
    <property type="entry name" value="MetI-like_sf"/>
</dbReference>
<dbReference type="CDD" id="cd06261">
    <property type="entry name" value="TM_PBP2"/>
    <property type="match status" value="1"/>
</dbReference>
<dbReference type="PANTHER" id="PTHR43163:SF6">
    <property type="entry name" value="DIPEPTIDE TRANSPORT SYSTEM PERMEASE PROTEIN DPPB-RELATED"/>
    <property type="match status" value="1"/>
</dbReference>
<evidence type="ECO:0000256" key="7">
    <source>
        <dbReference type="ARBA" id="ARBA00024202"/>
    </source>
</evidence>
<proteinExistence type="inferred from homology"/>
<comment type="subcellular location">
    <subcellularLocation>
        <location evidence="1 8">Cell membrane</location>
        <topology evidence="1 8">Multi-pass membrane protein</topology>
    </subcellularLocation>
</comment>
<gene>
    <name evidence="10" type="ORF">RM552_03270</name>
</gene>
<evidence type="ECO:0000256" key="1">
    <source>
        <dbReference type="ARBA" id="ARBA00004651"/>
    </source>
</evidence>
<keyword evidence="6 8" id="KW-0472">Membrane</keyword>
<keyword evidence="2 8" id="KW-0813">Transport</keyword>
<feature type="transmembrane region" description="Helical" evidence="8">
    <location>
        <begin position="102"/>
        <end position="121"/>
    </location>
</feature>
<dbReference type="Pfam" id="PF00528">
    <property type="entry name" value="BPD_transp_1"/>
    <property type="match status" value="1"/>
</dbReference>
<dbReference type="SUPFAM" id="SSF161098">
    <property type="entry name" value="MetI-like"/>
    <property type="match status" value="1"/>
</dbReference>
<keyword evidence="3" id="KW-1003">Cell membrane</keyword>
<feature type="transmembrane region" description="Helical" evidence="8">
    <location>
        <begin position="9"/>
        <end position="30"/>
    </location>
</feature>
<name>A0ABU2ZML9_9ALTE</name>
<evidence type="ECO:0000256" key="6">
    <source>
        <dbReference type="ARBA" id="ARBA00023136"/>
    </source>
</evidence>
<comment type="caution">
    <text evidence="10">The sequence shown here is derived from an EMBL/GenBank/DDBJ whole genome shotgun (WGS) entry which is preliminary data.</text>
</comment>
<evidence type="ECO:0000256" key="8">
    <source>
        <dbReference type="RuleBase" id="RU363032"/>
    </source>
</evidence>
<evidence type="ECO:0000256" key="2">
    <source>
        <dbReference type="ARBA" id="ARBA00022448"/>
    </source>
</evidence>
<dbReference type="PROSITE" id="PS50928">
    <property type="entry name" value="ABC_TM1"/>
    <property type="match status" value="1"/>
</dbReference>
<feature type="transmembrane region" description="Helical" evidence="8">
    <location>
        <begin position="259"/>
        <end position="285"/>
    </location>
</feature>
<evidence type="ECO:0000313" key="11">
    <source>
        <dbReference type="Proteomes" id="UP001253545"/>
    </source>
</evidence>
<keyword evidence="5 8" id="KW-1133">Transmembrane helix</keyword>
<protein>
    <submittedName>
        <fullName evidence="10">ABC transporter permease</fullName>
    </submittedName>
</protein>
<keyword evidence="4 8" id="KW-0812">Transmembrane</keyword>
<feature type="transmembrane region" description="Helical" evidence="8">
    <location>
        <begin position="133"/>
        <end position="162"/>
    </location>
</feature>
<dbReference type="PANTHER" id="PTHR43163">
    <property type="entry name" value="DIPEPTIDE TRANSPORT SYSTEM PERMEASE PROTEIN DPPB-RELATED"/>
    <property type="match status" value="1"/>
</dbReference>